<dbReference type="VEuPathDB" id="AmoebaDB:DICPUDRAFT_154425"/>
<feature type="domain" description="VWFA" evidence="6">
    <location>
        <begin position="292"/>
        <end position="510"/>
    </location>
</feature>
<feature type="domain" description="C2" evidence="5">
    <location>
        <begin position="128"/>
        <end position="253"/>
    </location>
</feature>
<evidence type="ECO:0000259" key="5">
    <source>
        <dbReference type="PROSITE" id="PS50004"/>
    </source>
</evidence>
<dbReference type="SMART" id="SM00239">
    <property type="entry name" value="C2"/>
    <property type="match status" value="2"/>
</dbReference>
<gene>
    <name evidence="7" type="ORF">DICPUDRAFT_154425</name>
</gene>
<dbReference type="GO" id="GO:0005634">
    <property type="term" value="C:nucleus"/>
    <property type="evidence" value="ECO:0007669"/>
    <property type="project" value="UniProtKB-ARBA"/>
</dbReference>
<dbReference type="InterPro" id="IPR010734">
    <property type="entry name" value="Copine_C"/>
</dbReference>
<dbReference type="GO" id="GO:0005829">
    <property type="term" value="C:cytosol"/>
    <property type="evidence" value="ECO:0007669"/>
    <property type="project" value="UniProtKB-ARBA"/>
</dbReference>
<dbReference type="InterPro" id="IPR036465">
    <property type="entry name" value="vWFA_dom_sf"/>
</dbReference>
<dbReference type="Proteomes" id="UP000001064">
    <property type="component" value="Unassembled WGS sequence"/>
</dbReference>
<dbReference type="InParanoid" id="F0ZRA6"/>
<evidence type="ECO:0000256" key="1">
    <source>
        <dbReference type="ARBA" id="ARBA00009048"/>
    </source>
</evidence>
<dbReference type="CDD" id="cd04047">
    <property type="entry name" value="C2B_Copine"/>
    <property type="match status" value="1"/>
</dbReference>
<dbReference type="Gene3D" id="3.40.50.410">
    <property type="entry name" value="von Willebrand factor, type A domain"/>
    <property type="match status" value="1"/>
</dbReference>
<keyword evidence="4" id="KW-0106">Calcium</keyword>
<organism evidence="7 8">
    <name type="scientific">Dictyostelium purpureum</name>
    <name type="common">Slime mold</name>
    <dbReference type="NCBI Taxonomy" id="5786"/>
    <lineage>
        <taxon>Eukaryota</taxon>
        <taxon>Amoebozoa</taxon>
        <taxon>Evosea</taxon>
        <taxon>Eumycetozoa</taxon>
        <taxon>Dictyostelia</taxon>
        <taxon>Dictyosteliales</taxon>
        <taxon>Dictyosteliaceae</taxon>
        <taxon>Dictyostelium</taxon>
    </lineage>
</organism>
<dbReference type="SUPFAM" id="SSF53300">
    <property type="entry name" value="vWA-like"/>
    <property type="match status" value="1"/>
</dbReference>
<dbReference type="eggNOG" id="KOG1327">
    <property type="taxonomic scope" value="Eukaryota"/>
</dbReference>
<dbReference type="InterPro" id="IPR002035">
    <property type="entry name" value="VWF_A"/>
</dbReference>
<keyword evidence="3" id="KW-0677">Repeat</keyword>
<evidence type="ECO:0000256" key="3">
    <source>
        <dbReference type="ARBA" id="ARBA00022737"/>
    </source>
</evidence>
<dbReference type="PANTHER" id="PTHR10857:SF58">
    <property type="entry name" value="COPINE-C"/>
    <property type="match status" value="1"/>
</dbReference>
<dbReference type="FunFam" id="2.60.40.150:FF:000219">
    <property type="entry name" value="Copine-E"/>
    <property type="match status" value="1"/>
</dbReference>
<evidence type="ECO:0000313" key="8">
    <source>
        <dbReference type="Proteomes" id="UP000001064"/>
    </source>
</evidence>
<dbReference type="GO" id="GO:0046872">
    <property type="term" value="F:metal ion binding"/>
    <property type="evidence" value="ECO:0007669"/>
    <property type="project" value="UniProtKB-KW"/>
</dbReference>
<accession>F0ZRA6</accession>
<dbReference type="PANTHER" id="PTHR10857">
    <property type="entry name" value="COPINE"/>
    <property type="match status" value="1"/>
</dbReference>
<dbReference type="OrthoDB" id="5855668at2759"/>
<dbReference type="InterPro" id="IPR045052">
    <property type="entry name" value="Copine"/>
</dbReference>
<dbReference type="GO" id="GO:0005886">
    <property type="term" value="C:plasma membrane"/>
    <property type="evidence" value="ECO:0000318"/>
    <property type="project" value="GO_Central"/>
</dbReference>
<sequence>MIPNTNRVPNSRIELRISCSHLKNLDVVSKSDPQVSIHEQKGNCGLVKYLGSTEKIKNNLSPDFKKPIMIDYFFEEVQNLKFTCVDIDGEIVKADENDKIGTFETTLSNILSRPGRRMVGELKHNGKTTGNILITAEELQNTNHDIYLRMEASNVDAKDWNGKSDPYFKIYKAVQGGGAPVLVYQSEVINNTLNPVWKPIYMPLESFNGGDMFRDLTIEVYDYDSIGSHDLIGIVHLNADQVLRGQKEFPIINPKKVSKSGYHNSGILKFYDAKLEKKHTFLDYLAGGCEISLMVAIDCTGSNGLTSSVHSLHYNTPAQPSQYARSIMSVGSVLAPYDSDGMIDVMGFGGSFAGSFGVSHCFPFSFDTNIPAAVGVQGVLGLYTENIRKISFSGPTNFSEVIQHAMKKASEGQNQQNQKYTVLLILTDGEISDMDETVRNLVIASTMPLSVVIVGVGSSSFDNMNRLDGDDGTLKDYSGNKASRDIVQFVPFTAFSSNIDLLAQETLKEIPGQLLSFFKTVGFVPNPPRQYIAQPILAPIPPPIAPQ</sequence>
<evidence type="ECO:0000313" key="7">
    <source>
        <dbReference type="EMBL" id="EGC33526.1"/>
    </source>
</evidence>
<name>F0ZRA6_DICPU</name>
<dbReference type="CDD" id="cd04048">
    <property type="entry name" value="C2A_Copine"/>
    <property type="match status" value="1"/>
</dbReference>
<dbReference type="Pfam" id="PF07002">
    <property type="entry name" value="Copine"/>
    <property type="match status" value="1"/>
</dbReference>
<reference evidence="8" key="1">
    <citation type="journal article" date="2011" name="Genome Biol.">
        <title>Comparative genomics of the social amoebae Dictyostelium discoideum and Dictyostelium purpureum.</title>
        <authorList>
            <consortium name="US DOE Joint Genome Institute (JGI-PGF)"/>
            <person name="Sucgang R."/>
            <person name="Kuo A."/>
            <person name="Tian X."/>
            <person name="Salerno W."/>
            <person name="Parikh A."/>
            <person name="Feasley C.L."/>
            <person name="Dalin E."/>
            <person name="Tu H."/>
            <person name="Huang E."/>
            <person name="Barry K."/>
            <person name="Lindquist E."/>
            <person name="Shapiro H."/>
            <person name="Bruce D."/>
            <person name="Schmutz J."/>
            <person name="Salamov A."/>
            <person name="Fey P."/>
            <person name="Gaudet P."/>
            <person name="Anjard C."/>
            <person name="Babu M.M."/>
            <person name="Basu S."/>
            <person name="Bushmanova Y."/>
            <person name="van der Wel H."/>
            <person name="Katoh-Kurasawa M."/>
            <person name="Dinh C."/>
            <person name="Coutinho P.M."/>
            <person name="Saito T."/>
            <person name="Elias M."/>
            <person name="Schaap P."/>
            <person name="Kay R.R."/>
            <person name="Henrissat B."/>
            <person name="Eichinger L."/>
            <person name="Rivero F."/>
            <person name="Putnam N.H."/>
            <person name="West C.M."/>
            <person name="Loomis W.F."/>
            <person name="Chisholm R.L."/>
            <person name="Shaulsky G."/>
            <person name="Strassmann J.E."/>
            <person name="Queller D.C."/>
            <person name="Kuspa A."/>
            <person name="Grigoriev I.V."/>
        </authorList>
    </citation>
    <scope>NUCLEOTIDE SEQUENCE [LARGE SCALE GENOMIC DNA]</scope>
    <source>
        <strain evidence="8">QSDP1</strain>
    </source>
</reference>
<dbReference type="InterPro" id="IPR000008">
    <property type="entry name" value="C2_dom"/>
</dbReference>
<dbReference type="InterPro" id="IPR037768">
    <property type="entry name" value="C2B_Copine"/>
</dbReference>
<dbReference type="KEGG" id="dpp:DICPUDRAFT_154425"/>
<dbReference type="Gene3D" id="2.60.40.150">
    <property type="entry name" value="C2 domain"/>
    <property type="match status" value="2"/>
</dbReference>
<evidence type="ECO:0000256" key="2">
    <source>
        <dbReference type="ARBA" id="ARBA00022723"/>
    </source>
</evidence>
<dbReference type="FunFam" id="2.60.40.150:FF:000307">
    <property type="entry name" value="Copine-E"/>
    <property type="match status" value="1"/>
</dbReference>
<dbReference type="GO" id="GO:0071277">
    <property type="term" value="P:cellular response to calcium ion"/>
    <property type="evidence" value="ECO:0000318"/>
    <property type="project" value="GO_Central"/>
</dbReference>
<evidence type="ECO:0000256" key="4">
    <source>
        <dbReference type="ARBA" id="ARBA00022837"/>
    </source>
</evidence>
<dbReference type="PROSITE" id="PS50234">
    <property type="entry name" value="VWFA"/>
    <property type="match status" value="1"/>
</dbReference>
<proteinExistence type="inferred from homology"/>
<dbReference type="FunCoup" id="F0ZRA6">
    <property type="interactions" value="16"/>
</dbReference>
<dbReference type="EMBL" id="GL871138">
    <property type="protein sequence ID" value="EGC33526.1"/>
    <property type="molecule type" value="Genomic_DNA"/>
</dbReference>
<dbReference type="Pfam" id="PF00168">
    <property type="entry name" value="C2"/>
    <property type="match status" value="2"/>
</dbReference>
<protein>
    <recommendedName>
        <fullName evidence="9">C2 domain-containing protein</fullName>
    </recommendedName>
</protein>
<keyword evidence="8" id="KW-1185">Reference proteome</keyword>
<evidence type="ECO:0008006" key="9">
    <source>
        <dbReference type="Google" id="ProtNLM"/>
    </source>
</evidence>
<dbReference type="SUPFAM" id="SSF49562">
    <property type="entry name" value="C2 domain (Calcium/lipid-binding domain, CaLB)"/>
    <property type="match status" value="2"/>
</dbReference>
<dbReference type="GeneID" id="10504307"/>
<dbReference type="InterPro" id="IPR035892">
    <property type="entry name" value="C2_domain_sf"/>
</dbReference>
<dbReference type="PROSITE" id="PS50004">
    <property type="entry name" value="C2"/>
    <property type="match status" value="2"/>
</dbReference>
<evidence type="ECO:0000259" key="6">
    <source>
        <dbReference type="PROSITE" id="PS50234"/>
    </source>
</evidence>
<feature type="domain" description="C2" evidence="5">
    <location>
        <begin position="1"/>
        <end position="120"/>
    </location>
</feature>
<dbReference type="GO" id="GO:0005544">
    <property type="term" value="F:calcium-dependent phospholipid binding"/>
    <property type="evidence" value="ECO:0000318"/>
    <property type="project" value="GO_Central"/>
</dbReference>
<dbReference type="SMART" id="SM00327">
    <property type="entry name" value="VWA"/>
    <property type="match status" value="1"/>
</dbReference>
<dbReference type="AlphaFoldDB" id="F0ZRA6"/>
<keyword evidence="2" id="KW-0479">Metal-binding</keyword>
<dbReference type="RefSeq" id="XP_003289951.1">
    <property type="nucleotide sequence ID" value="XM_003289903.1"/>
</dbReference>
<comment type="similarity">
    <text evidence="1">Belongs to the copine family.</text>
</comment>
<dbReference type="OMA" id="CSIGTRD"/>